<name>A0A9W6HW63_9ACTN</name>
<evidence type="ECO:0000313" key="11">
    <source>
        <dbReference type="EMBL" id="GLK07500.1"/>
    </source>
</evidence>
<keyword evidence="5" id="KW-0547">Nucleotide-binding</keyword>
<keyword evidence="7" id="KW-0067">ATP-binding</keyword>
<dbReference type="Proteomes" id="UP001143474">
    <property type="component" value="Unassembled WGS sequence"/>
</dbReference>
<evidence type="ECO:0000256" key="3">
    <source>
        <dbReference type="ARBA" id="ARBA00022553"/>
    </source>
</evidence>
<dbReference type="Pfam" id="PF07730">
    <property type="entry name" value="HisKA_3"/>
    <property type="match status" value="1"/>
</dbReference>
<evidence type="ECO:0000256" key="5">
    <source>
        <dbReference type="ARBA" id="ARBA00022741"/>
    </source>
</evidence>
<evidence type="ECO:0000256" key="4">
    <source>
        <dbReference type="ARBA" id="ARBA00022679"/>
    </source>
</evidence>
<keyword evidence="6" id="KW-0418">Kinase</keyword>
<dbReference type="Gene3D" id="1.20.5.1930">
    <property type="match status" value="1"/>
</dbReference>
<dbReference type="CDD" id="cd16917">
    <property type="entry name" value="HATPase_UhpB-NarQ-NarX-like"/>
    <property type="match status" value="1"/>
</dbReference>
<evidence type="ECO:0000313" key="12">
    <source>
        <dbReference type="Proteomes" id="UP001143474"/>
    </source>
</evidence>
<dbReference type="GO" id="GO:0000155">
    <property type="term" value="F:phosphorelay sensor kinase activity"/>
    <property type="evidence" value="ECO:0007669"/>
    <property type="project" value="InterPro"/>
</dbReference>
<organism evidence="11 12">
    <name type="scientific">Streptosporangium carneum</name>
    <dbReference type="NCBI Taxonomy" id="47481"/>
    <lineage>
        <taxon>Bacteria</taxon>
        <taxon>Bacillati</taxon>
        <taxon>Actinomycetota</taxon>
        <taxon>Actinomycetes</taxon>
        <taxon>Streptosporangiales</taxon>
        <taxon>Streptosporangiaceae</taxon>
        <taxon>Streptosporangium</taxon>
    </lineage>
</organism>
<evidence type="ECO:0000256" key="7">
    <source>
        <dbReference type="ARBA" id="ARBA00022840"/>
    </source>
</evidence>
<keyword evidence="8" id="KW-0902">Two-component regulatory system</keyword>
<comment type="caution">
    <text evidence="11">The sequence shown here is derived from an EMBL/GenBank/DDBJ whole genome shotgun (WGS) entry which is preliminary data.</text>
</comment>
<dbReference type="Pfam" id="PF02518">
    <property type="entry name" value="HATPase_c"/>
    <property type="match status" value="1"/>
</dbReference>
<dbReference type="EC" id="2.7.13.3" evidence="2"/>
<reference evidence="11" key="1">
    <citation type="journal article" date="2014" name="Int. J. Syst. Evol. Microbiol.">
        <title>Complete genome sequence of Corynebacterium casei LMG S-19264T (=DSM 44701T), isolated from a smear-ripened cheese.</title>
        <authorList>
            <consortium name="US DOE Joint Genome Institute (JGI-PGF)"/>
            <person name="Walter F."/>
            <person name="Albersmeier A."/>
            <person name="Kalinowski J."/>
            <person name="Ruckert C."/>
        </authorList>
    </citation>
    <scope>NUCLEOTIDE SEQUENCE</scope>
    <source>
        <strain evidence="11">VKM Ac-2007</strain>
    </source>
</reference>
<dbReference type="GO" id="GO:0005524">
    <property type="term" value="F:ATP binding"/>
    <property type="evidence" value="ECO:0007669"/>
    <property type="project" value="UniProtKB-KW"/>
</dbReference>
<dbReference type="PANTHER" id="PTHR24421">
    <property type="entry name" value="NITRATE/NITRITE SENSOR PROTEIN NARX-RELATED"/>
    <property type="match status" value="1"/>
</dbReference>
<evidence type="ECO:0000256" key="9">
    <source>
        <dbReference type="SAM" id="MobiDB-lite"/>
    </source>
</evidence>
<evidence type="ECO:0000256" key="1">
    <source>
        <dbReference type="ARBA" id="ARBA00000085"/>
    </source>
</evidence>
<proteinExistence type="predicted"/>
<dbReference type="SUPFAM" id="SSF55874">
    <property type="entry name" value="ATPase domain of HSP90 chaperone/DNA topoisomerase II/histidine kinase"/>
    <property type="match status" value="1"/>
</dbReference>
<keyword evidence="4" id="KW-0808">Transferase</keyword>
<gene>
    <name evidence="11" type="ORF">GCM10017600_09050</name>
</gene>
<accession>A0A9W6HW63</accession>
<feature type="domain" description="Histidine kinase/HSP90-like ATPase" evidence="10">
    <location>
        <begin position="284"/>
        <end position="382"/>
    </location>
</feature>
<dbReference type="GO" id="GO:0016020">
    <property type="term" value="C:membrane"/>
    <property type="evidence" value="ECO:0007669"/>
    <property type="project" value="InterPro"/>
</dbReference>
<evidence type="ECO:0000256" key="2">
    <source>
        <dbReference type="ARBA" id="ARBA00012438"/>
    </source>
</evidence>
<dbReference type="InterPro" id="IPR003594">
    <property type="entry name" value="HATPase_dom"/>
</dbReference>
<dbReference type="AlphaFoldDB" id="A0A9W6HW63"/>
<evidence type="ECO:0000256" key="6">
    <source>
        <dbReference type="ARBA" id="ARBA00022777"/>
    </source>
</evidence>
<dbReference type="Gene3D" id="3.30.565.10">
    <property type="entry name" value="Histidine kinase-like ATPase, C-terminal domain"/>
    <property type="match status" value="1"/>
</dbReference>
<evidence type="ECO:0000259" key="10">
    <source>
        <dbReference type="SMART" id="SM00387"/>
    </source>
</evidence>
<sequence length="383" mass="38871">MVTEHPHPDGRPRNSVAAAAAALSHLGRLRDLPVILMLAWVGWLAIPWPFGGLAQARGATGQPLTTGLQSPIAGVRPQTSEVVVERVHGGAPAGQGAVASTGWTLAAEPAARPALLVKPARSSAEGRPGDACPGPTTEVEGAACPGPVVGEGEAACPGSEPAPGTCPEPAAGAAPTSASVGELIASERARIAGEVHDAAGHGLATIAMQAGVALLMLDERPDQVRESLEAIRTTSVQALSRLRSALDLIDPKVSEHDLPGLIAGVRAAGLPVDVEPAEPDVPAHLADAVYRVVRESLTNVLRHAGPTEASVRVAAEPRELVLEIADRGGGLPGTGEAHLTPAVEGRGLTGMRARVTEAGGSFSAGPREGGGFRVEARFPVDTV</sequence>
<dbReference type="InterPro" id="IPR050482">
    <property type="entry name" value="Sensor_HK_TwoCompSys"/>
</dbReference>
<dbReference type="SMART" id="SM00387">
    <property type="entry name" value="HATPase_c"/>
    <property type="match status" value="1"/>
</dbReference>
<protein>
    <recommendedName>
        <fullName evidence="2">histidine kinase</fullName>
        <ecNumber evidence="2">2.7.13.3</ecNumber>
    </recommendedName>
</protein>
<keyword evidence="12" id="KW-1185">Reference proteome</keyword>
<dbReference type="PANTHER" id="PTHR24421:SF10">
    <property type="entry name" value="NITRATE_NITRITE SENSOR PROTEIN NARQ"/>
    <property type="match status" value="1"/>
</dbReference>
<feature type="region of interest" description="Disordered" evidence="9">
    <location>
        <begin position="153"/>
        <end position="178"/>
    </location>
</feature>
<dbReference type="EMBL" id="BSEV01000001">
    <property type="protein sequence ID" value="GLK07500.1"/>
    <property type="molecule type" value="Genomic_DNA"/>
</dbReference>
<reference evidence="11" key="2">
    <citation type="submission" date="2023-01" db="EMBL/GenBank/DDBJ databases">
        <authorList>
            <person name="Sun Q."/>
            <person name="Evtushenko L."/>
        </authorList>
    </citation>
    <scope>NUCLEOTIDE SEQUENCE</scope>
    <source>
        <strain evidence="11">VKM Ac-2007</strain>
    </source>
</reference>
<dbReference type="InterPro" id="IPR036890">
    <property type="entry name" value="HATPase_C_sf"/>
</dbReference>
<dbReference type="GO" id="GO:0046983">
    <property type="term" value="F:protein dimerization activity"/>
    <property type="evidence" value="ECO:0007669"/>
    <property type="project" value="InterPro"/>
</dbReference>
<dbReference type="InterPro" id="IPR011712">
    <property type="entry name" value="Sig_transdc_His_kin_sub3_dim/P"/>
</dbReference>
<comment type="catalytic activity">
    <reaction evidence="1">
        <text>ATP + protein L-histidine = ADP + protein N-phospho-L-histidine.</text>
        <dbReference type="EC" id="2.7.13.3"/>
    </reaction>
</comment>
<keyword evidence="3" id="KW-0597">Phosphoprotein</keyword>
<evidence type="ECO:0000256" key="8">
    <source>
        <dbReference type="ARBA" id="ARBA00023012"/>
    </source>
</evidence>